<evidence type="ECO:0000313" key="2">
    <source>
        <dbReference type="Proteomes" id="UP000013569"/>
    </source>
</evidence>
<gene>
    <name evidence="1" type="ORF">GTC6_20850</name>
</gene>
<organism evidence="1 2">
    <name type="scientific">Gordonia terrae C-6</name>
    <dbReference type="NCBI Taxonomy" id="1316928"/>
    <lineage>
        <taxon>Bacteria</taxon>
        <taxon>Bacillati</taxon>
        <taxon>Actinomycetota</taxon>
        <taxon>Actinomycetes</taxon>
        <taxon>Mycobacteriales</taxon>
        <taxon>Gordoniaceae</taxon>
        <taxon>Gordonia</taxon>
    </lineage>
</organism>
<comment type="caution">
    <text evidence="1">The sequence shown here is derived from an EMBL/GenBank/DDBJ whole genome shotgun (WGS) entry which is preliminary data.</text>
</comment>
<reference evidence="1 2" key="1">
    <citation type="journal article" date="2013" name="Genome Announc.">
        <title>Draft Genome Sequence of a Benzothiophene-Desulfurizing Bacterium, Gordona terrae Strain C-6.</title>
        <authorList>
            <person name="Wang W."/>
            <person name="Ma T."/>
            <person name="Ren Y."/>
            <person name="Li G."/>
        </authorList>
    </citation>
    <scope>NUCLEOTIDE SEQUENCE [LARGE SCALE GENOMIC DNA]</scope>
    <source>
        <strain evidence="1 2">C-6</strain>
    </source>
</reference>
<name>R7Y462_9ACTN</name>
<proteinExistence type="predicted"/>
<dbReference type="EMBL" id="AQPW01000040">
    <property type="protein sequence ID" value="EON30762.1"/>
    <property type="molecule type" value="Genomic_DNA"/>
</dbReference>
<sequence length="67" mass="7222">MVSPCVYFGVHSNLHSQLRFSGVTVLADTTHVDGSLPTSRAPELVAELHRLIGELQNVDLSACSDTE</sequence>
<dbReference type="Proteomes" id="UP000013569">
    <property type="component" value="Unassembled WGS sequence"/>
</dbReference>
<dbReference type="AlphaFoldDB" id="R7Y462"/>
<evidence type="ECO:0000313" key="1">
    <source>
        <dbReference type="EMBL" id="EON30762.1"/>
    </source>
</evidence>
<protein>
    <submittedName>
        <fullName evidence="1">Uncharacterized protein</fullName>
    </submittedName>
</protein>
<feature type="non-terminal residue" evidence="1">
    <location>
        <position position="67"/>
    </location>
</feature>
<accession>R7Y462</accession>